<gene>
    <name evidence="1" type="ORF">ABT404_25735</name>
</gene>
<evidence type="ECO:0000313" key="2">
    <source>
        <dbReference type="Proteomes" id="UP001474181"/>
    </source>
</evidence>
<sequence length="272" mass="28794">MTRTEFSVFALSPHRDSVWHYHDEAWIQVGGPAGQIYGGDWGLVATNPENGNIFRYLGSPNTWQHIGGPGASFAVTGDSVYGIGGDGVYRYDGHDTSWTKVGGPAGRIYGGDWGLVATNPENGNIFRYLGSPNAWQHIGGPGASFAVTRDSVYGIGGDGVYRYDGHDTSWTKVGGPAGQVYGGDWGLTATNPENGNLFGFQYVSPEDNPDITPGIWIPVGGPGAEFSVSFETIFGLSANPAGGGVYRWDGHDTSWTRIGGPADSIAAALWVN</sequence>
<protein>
    <submittedName>
        <fullName evidence="1">Uncharacterized protein</fullName>
    </submittedName>
</protein>
<dbReference type="SMART" id="SM00706">
    <property type="entry name" value="TECPR"/>
    <property type="match status" value="5"/>
</dbReference>
<reference evidence="1 2" key="1">
    <citation type="submission" date="2024-06" db="EMBL/GenBank/DDBJ databases">
        <title>The Natural Products Discovery Center: Release of the First 8490 Sequenced Strains for Exploring Actinobacteria Biosynthetic Diversity.</title>
        <authorList>
            <person name="Kalkreuter E."/>
            <person name="Kautsar S.A."/>
            <person name="Yang D."/>
            <person name="Bader C.D."/>
            <person name="Teijaro C.N."/>
            <person name="Fluegel L."/>
            <person name="Davis C.M."/>
            <person name="Simpson J.R."/>
            <person name="Lauterbach L."/>
            <person name="Steele A.D."/>
            <person name="Gui C."/>
            <person name="Meng S."/>
            <person name="Li G."/>
            <person name="Viehrig K."/>
            <person name="Ye F."/>
            <person name="Su P."/>
            <person name="Kiefer A.F."/>
            <person name="Nichols A."/>
            <person name="Cepeda A.J."/>
            <person name="Yan W."/>
            <person name="Fan B."/>
            <person name="Jiang Y."/>
            <person name="Adhikari A."/>
            <person name="Zheng C.-J."/>
            <person name="Schuster L."/>
            <person name="Cowan T.M."/>
            <person name="Smanski M.J."/>
            <person name="Chevrette M.G."/>
            <person name="De Carvalho L.P.S."/>
            <person name="Shen B."/>
        </authorList>
    </citation>
    <scope>NUCLEOTIDE SEQUENCE [LARGE SCALE GENOMIC DNA]</scope>
    <source>
        <strain evidence="1 2">NPDC000234</strain>
    </source>
</reference>
<organism evidence="1 2">
    <name type="scientific">Streptomyces hyaluromycini</name>
    <dbReference type="NCBI Taxonomy" id="1377993"/>
    <lineage>
        <taxon>Bacteria</taxon>
        <taxon>Bacillati</taxon>
        <taxon>Actinomycetota</taxon>
        <taxon>Actinomycetes</taxon>
        <taxon>Kitasatosporales</taxon>
        <taxon>Streptomycetaceae</taxon>
        <taxon>Streptomyces</taxon>
    </lineage>
</organism>
<keyword evidence="2" id="KW-1185">Reference proteome</keyword>
<accession>A0ABV1X1E7</accession>
<dbReference type="EMBL" id="JBEPEK010000202">
    <property type="protein sequence ID" value="MER7182833.1"/>
    <property type="molecule type" value="Genomic_DNA"/>
</dbReference>
<comment type="caution">
    <text evidence="1">The sequence shown here is derived from an EMBL/GenBank/DDBJ whole genome shotgun (WGS) entry which is preliminary data.</text>
</comment>
<dbReference type="RefSeq" id="WP_350783856.1">
    <property type="nucleotide sequence ID" value="NZ_JBEPEK010000202.1"/>
</dbReference>
<evidence type="ECO:0000313" key="1">
    <source>
        <dbReference type="EMBL" id="MER7182833.1"/>
    </source>
</evidence>
<proteinExistence type="predicted"/>
<dbReference type="Proteomes" id="UP001474181">
    <property type="component" value="Unassembled WGS sequence"/>
</dbReference>
<name>A0ABV1X1E7_9ACTN</name>
<dbReference type="InterPro" id="IPR006624">
    <property type="entry name" value="Beta-propeller_rpt_TECPR"/>
</dbReference>